<reference evidence="4" key="1">
    <citation type="submission" date="2012-04" db="EMBL/GenBank/DDBJ databases">
        <title>Complete genome sequence of Helicobacter cetorum strain MIT 00-7128.</title>
        <authorList>
            <person name="Kersulyte D."/>
            <person name="Berg D.E."/>
        </authorList>
    </citation>
    <scope>NUCLEOTIDE SEQUENCE [LARGE SCALE GENOMIC DNA]</scope>
    <source>
        <strain evidence="4">MIT 00-7128</strain>
    </source>
</reference>
<dbReference type="AlphaFoldDB" id="I0EN32"/>
<evidence type="ECO:0008006" key="5">
    <source>
        <dbReference type="Google" id="ProtNLM"/>
    </source>
</evidence>
<evidence type="ECO:0000313" key="4">
    <source>
        <dbReference type="Proteomes" id="UP000005010"/>
    </source>
</evidence>
<dbReference type="RefSeq" id="WP_014661221.1">
    <property type="nucleotide sequence ID" value="NC_017737.1"/>
</dbReference>
<keyword evidence="2" id="KW-0732">Signal</keyword>
<proteinExistence type="predicted"/>
<evidence type="ECO:0000256" key="2">
    <source>
        <dbReference type="SAM" id="SignalP"/>
    </source>
</evidence>
<organism evidence="3 4">
    <name type="scientific">Helicobacter cetorum (strain ATCC BAA-429 / MIT 00-7128)</name>
    <dbReference type="NCBI Taxonomy" id="182217"/>
    <lineage>
        <taxon>Bacteria</taxon>
        <taxon>Pseudomonadati</taxon>
        <taxon>Campylobacterota</taxon>
        <taxon>Epsilonproteobacteria</taxon>
        <taxon>Campylobacterales</taxon>
        <taxon>Helicobacteraceae</taxon>
        <taxon>Helicobacter</taxon>
    </lineage>
</organism>
<evidence type="ECO:0000256" key="1">
    <source>
        <dbReference type="SAM" id="MobiDB-lite"/>
    </source>
</evidence>
<name>I0EN32_HELC0</name>
<feature type="chain" id="PRO_5003626517" description="Periplasmic protein" evidence="2">
    <location>
        <begin position="24"/>
        <end position="174"/>
    </location>
</feature>
<dbReference type="PATRIC" id="fig|182217.3.peg.1156"/>
<sequence length="174" mass="19684">MHKILSSLTKWLLLSFFVSSLMAIDVDELSEAEADSVKLSDKLVVLSDKLLEKAVDRGQNSKQLEELNALHEKIKHLRLSLEPKPKDKKNNPNFKNHESPEVIEIGETIRKALGSPIDPSSALEIATQIDKQLDSYTQADVDVKPLKDVLSQLEDSLRKSIKFQEKWLDSQKPN</sequence>
<keyword evidence="4" id="KW-1185">Reference proteome</keyword>
<accession>I0EN32</accession>
<dbReference type="KEGG" id="hce:HCW_05445"/>
<feature type="region of interest" description="Disordered" evidence="1">
    <location>
        <begin position="81"/>
        <end position="100"/>
    </location>
</feature>
<gene>
    <name evidence="3" type="ordered locus">HCW_05445</name>
</gene>
<protein>
    <recommendedName>
        <fullName evidence="5">Periplasmic protein</fullName>
    </recommendedName>
</protein>
<evidence type="ECO:0000313" key="3">
    <source>
        <dbReference type="EMBL" id="AFI04351.1"/>
    </source>
</evidence>
<feature type="signal peptide" evidence="2">
    <location>
        <begin position="1"/>
        <end position="23"/>
    </location>
</feature>
<dbReference type="Proteomes" id="UP000005010">
    <property type="component" value="Chromosome"/>
</dbReference>
<dbReference type="HOGENOM" id="CLU_1530499_0_0_7"/>
<dbReference type="EMBL" id="CP003479">
    <property type="protein sequence ID" value="AFI04351.1"/>
    <property type="molecule type" value="Genomic_DNA"/>
</dbReference>